<dbReference type="SUPFAM" id="SSF51735">
    <property type="entry name" value="NAD(P)-binding Rossmann-fold domains"/>
    <property type="match status" value="1"/>
</dbReference>
<evidence type="ECO:0000256" key="1">
    <source>
        <dbReference type="RuleBase" id="RU000363"/>
    </source>
</evidence>
<dbReference type="GO" id="GO:0047560">
    <property type="term" value="F:3-dehydrosphinganine reductase activity"/>
    <property type="evidence" value="ECO:0007669"/>
    <property type="project" value="UniProtKB-EC"/>
</dbReference>
<reference evidence="2 3" key="1">
    <citation type="journal article" date="2004" name="Environ. Microbiol.">
        <title>Phylogeny-function analysis of (meta)genomic libraries: screening for expression of ribosomal RNA genes by large-insert library fluorescent in situ hybridization (LIL-FISH).</title>
        <authorList>
            <person name="Leveau J.H."/>
            <person name="Gerards S."/>
            <person name="de Boer W."/>
            <person name="van Veen J.A."/>
        </authorList>
    </citation>
    <scope>NUCLEOTIDE SEQUENCE [LARGE SCALE GENOMIC DNA]</scope>
    <source>
        <strain evidence="2 3">Ter331</strain>
    </source>
</reference>
<dbReference type="InterPro" id="IPR002347">
    <property type="entry name" value="SDR_fam"/>
</dbReference>
<reference evidence="2 3" key="5">
    <citation type="journal article" date="2011" name="ISME J.">
        <title>Dual transcriptional profiling of a bacterial/fungal confrontation: Collimonas fungivorans versus Aspergillus niger.</title>
        <authorList>
            <person name="Mela F."/>
            <person name="Fritsche K."/>
            <person name="de Boer W."/>
            <person name="van Veen J.A."/>
            <person name="de Graaff L.H."/>
            <person name="van den Berg M."/>
            <person name="Leveau J.H."/>
        </authorList>
    </citation>
    <scope>NUCLEOTIDE SEQUENCE [LARGE SCALE GENOMIC DNA]</scope>
    <source>
        <strain evidence="2 3">Ter331</strain>
    </source>
</reference>
<dbReference type="PROSITE" id="PS00061">
    <property type="entry name" value="ADH_SHORT"/>
    <property type="match status" value="1"/>
</dbReference>
<dbReference type="Gene3D" id="3.40.50.720">
    <property type="entry name" value="NAD(P)-binding Rossmann-like Domain"/>
    <property type="match status" value="1"/>
</dbReference>
<dbReference type="AlphaFoldDB" id="G0AD03"/>
<sequence length="348" mass="37601">MATHMSAQRQSMERTMICPSMTPMSSVSALTLRLGSGYIGWTLNNSNRSGHCLRSSRMGLPINDIQQHQKNSYAGKRVFVSGGSQGLGRAIALQLARDGAHVCVAARGLDALAQTVAEMRQAATGRDTVLIARNVDVTDPAAVELVAADAVAALGGLDLLICNQGFAHAGQVHELPVKDFKQLIEVNYLGHAYLCRAFAPHFMQQKAGTVVMVSSVLGYLSTYGYAAYSASKWAIVGFAEGLRQELGLYGVQVKVVYPGTIDTPGLAQENADKPKVVWEIESNNAFNVVRSADEVARRLLIATCGSRFENPIGWDGWFSFLASRHLPSLVRMLNDGDLRKAIKKHATP</sequence>
<reference evidence="2 3" key="3">
    <citation type="journal article" date="2008" name="FEMS Microbiol. Ecol.">
        <title>Identification and characterization of genes underlying chitinolysis in Collimonas fungivorans Ter331.</title>
        <authorList>
            <person name="Fritsche K."/>
            <person name="de Boer W."/>
            <person name="Gerards S."/>
            <person name="van den Berg M."/>
            <person name="van Veen J.A."/>
            <person name="Leveau J.H."/>
        </authorList>
    </citation>
    <scope>NUCLEOTIDE SEQUENCE [LARGE SCALE GENOMIC DNA]</scope>
    <source>
        <strain evidence="2 3">Ter331</strain>
    </source>
</reference>
<dbReference type="STRING" id="1005048.CFU_3284"/>
<dbReference type="EMBL" id="CP002745">
    <property type="protein sequence ID" value="AEK63108.1"/>
    <property type="molecule type" value="Genomic_DNA"/>
</dbReference>
<dbReference type="Pfam" id="PF00106">
    <property type="entry name" value="adh_short"/>
    <property type="match status" value="1"/>
</dbReference>
<proteinExistence type="inferred from homology"/>
<organism evidence="2 3">
    <name type="scientific">Collimonas fungivorans (strain Ter331)</name>
    <dbReference type="NCBI Taxonomy" id="1005048"/>
    <lineage>
        <taxon>Bacteria</taxon>
        <taxon>Pseudomonadati</taxon>
        <taxon>Pseudomonadota</taxon>
        <taxon>Betaproteobacteria</taxon>
        <taxon>Burkholderiales</taxon>
        <taxon>Oxalobacteraceae</taxon>
        <taxon>Collimonas</taxon>
    </lineage>
</organism>
<protein>
    <submittedName>
        <fullName evidence="2">Short chain dehydrogenase</fullName>
        <ecNumber evidence="2">1.1.1.102</ecNumber>
    </submittedName>
</protein>
<reference evidence="2 3" key="4">
    <citation type="journal article" date="2010" name="Environ. Microbiol.">
        <title>The bacterial genus Collimonas: mycophagy, weathering and other adaptive solutions to life in oligotrophic soil environments.</title>
        <authorList>
            <person name="Leveau J.H."/>
            <person name="Uroz S."/>
            <person name="de Boer W."/>
        </authorList>
    </citation>
    <scope>NUCLEOTIDE SEQUENCE [LARGE SCALE GENOMIC DNA]</scope>
    <source>
        <strain evidence="2 3">Ter331</strain>
    </source>
</reference>
<comment type="similarity">
    <text evidence="1">Belongs to the short-chain dehydrogenases/reductases (SDR) family.</text>
</comment>
<dbReference type="HOGENOM" id="CLU_010194_2_1_4"/>
<dbReference type="InterPro" id="IPR036291">
    <property type="entry name" value="NAD(P)-bd_dom_sf"/>
</dbReference>
<dbReference type="EC" id="1.1.1.102" evidence="2"/>
<dbReference type="PANTHER" id="PTHR43550:SF3">
    <property type="entry name" value="3-KETODIHYDROSPHINGOSINE REDUCTASE"/>
    <property type="match status" value="1"/>
</dbReference>
<accession>G0AD03</accession>
<reference evidence="3" key="6">
    <citation type="submission" date="2011-05" db="EMBL/GenBank/DDBJ databases">
        <title>Complete sequence of Collimonas fungivorans Ter331.</title>
        <authorList>
            <person name="Leveau J.H."/>
        </authorList>
    </citation>
    <scope>NUCLEOTIDE SEQUENCE [LARGE SCALE GENOMIC DNA]</scope>
    <source>
        <strain evidence="3">Ter331</strain>
    </source>
</reference>
<keyword evidence="2" id="KW-0560">Oxidoreductase</keyword>
<evidence type="ECO:0000313" key="2">
    <source>
        <dbReference type="EMBL" id="AEK63108.1"/>
    </source>
</evidence>
<dbReference type="Proteomes" id="UP000008392">
    <property type="component" value="Chromosome"/>
</dbReference>
<reference evidence="2 3" key="2">
    <citation type="journal article" date="2006" name="J. Microbiol. Methods">
        <title>Genomic flank-sequencing of plasposon insertion sites for rapid identification of functional genes.</title>
        <authorList>
            <person name="Leveau J.H."/>
            <person name="Gerards S."/>
            <person name="Fritsche K."/>
            <person name="Zondag G."/>
            <person name="van Veen J.A."/>
        </authorList>
    </citation>
    <scope>NUCLEOTIDE SEQUENCE [LARGE SCALE GENOMIC DNA]</scope>
    <source>
        <strain evidence="2 3">Ter331</strain>
    </source>
</reference>
<keyword evidence="3" id="KW-1185">Reference proteome</keyword>
<dbReference type="KEGG" id="cfu:CFU_3284"/>
<dbReference type="eggNOG" id="COG0300">
    <property type="taxonomic scope" value="Bacteria"/>
</dbReference>
<dbReference type="PRINTS" id="PR00081">
    <property type="entry name" value="GDHRDH"/>
</dbReference>
<name>G0AD03_COLFT</name>
<evidence type="ECO:0000313" key="3">
    <source>
        <dbReference type="Proteomes" id="UP000008392"/>
    </source>
</evidence>
<gene>
    <name evidence="2" type="primary">fvt1</name>
    <name evidence="2" type="ordered locus">CFU_3284</name>
</gene>
<dbReference type="PANTHER" id="PTHR43550">
    <property type="entry name" value="3-KETODIHYDROSPHINGOSINE REDUCTASE"/>
    <property type="match status" value="1"/>
</dbReference>
<dbReference type="PRINTS" id="PR00080">
    <property type="entry name" value="SDRFAMILY"/>
</dbReference>
<dbReference type="InterPro" id="IPR020904">
    <property type="entry name" value="Sc_DH/Rdtase_CS"/>
</dbReference>